<reference evidence="2 3" key="1">
    <citation type="submission" date="2015-07" db="EMBL/GenBank/DDBJ databases">
        <authorList>
            <person name="Noorani M."/>
        </authorList>
    </citation>
    <scope>NUCLEOTIDE SEQUENCE [LARGE SCALE GENOMIC DNA]</scope>
    <source>
        <strain evidence="2 3">CECT 7802</strain>
    </source>
</reference>
<sequence>MPDPKTQPMTRAEHRDALLAAAGDAGYLRQIGDDHLALFRPAEDSDTLIVSFEGLDATRGRAGGLPVSTGLARKRDWATLDIMAEGRTWFRDDDLHDYFDTLTDDGFFDDYDSVVFVGGGMGAYGAAAHSVAAPGSTVFVMQPYATLDRAIAPWEQRFRSAWSLPFGPRYGNAARMIDAAARVYVVTDPTEAADAMHASLFQGSHVTRIAAYHAGADIQARLEETGILDRLLAGAESGALTPLRFAQLWRGRRQNGTWLMGLMRKTDRMDRPWLSALVAGHMVRKGAGQAARRRLNAALSRLAAEGRKAPGDLEPSPIGQQPRTLMAGE</sequence>
<proteinExistence type="predicted"/>
<dbReference type="STRING" id="420998.JDO7802_02441"/>
<evidence type="ECO:0000256" key="1">
    <source>
        <dbReference type="SAM" id="MobiDB-lite"/>
    </source>
</evidence>
<dbReference type="OrthoDB" id="7840273at2"/>
<dbReference type="RefSeq" id="WP_055085911.1">
    <property type="nucleotide sequence ID" value="NZ_CXSU01000012.1"/>
</dbReference>
<gene>
    <name evidence="2" type="ORF">JDO7802_02441</name>
</gene>
<name>A0A0M6YMC6_9RHOB</name>
<evidence type="ECO:0000313" key="3">
    <source>
        <dbReference type="Proteomes" id="UP000049222"/>
    </source>
</evidence>
<keyword evidence="3" id="KW-1185">Reference proteome</keyword>
<feature type="region of interest" description="Disordered" evidence="1">
    <location>
        <begin position="305"/>
        <end position="329"/>
    </location>
</feature>
<evidence type="ECO:0000313" key="2">
    <source>
        <dbReference type="EMBL" id="CTQ50417.1"/>
    </source>
</evidence>
<dbReference type="EMBL" id="CXSU01000012">
    <property type="protein sequence ID" value="CTQ50417.1"/>
    <property type="molecule type" value="Genomic_DNA"/>
</dbReference>
<evidence type="ECO:0008006" key="4">
    <source>
        <dbReference type="Google" id="ProtNLM"/>
    </source>
</evidence>
<protein>
    <recommendedName>
        <fullName evidence="4">Phosphoadenosine phosphosulfate reductase</fullName>
    </recommendedName>
</protein>
<organism evidence="2 3">
    <name type="scientific">Jannaschia donghaensis</name>
    <dbReference type="NCBI Taxonomy" id="420998"/>
    <lineage>
        <taxon>Bacteria</taxon>
        <taxon>Pseudomonadati</taxon>
        <taxon>Pseudomonadota</taxon>
        <taxon>Alphaproteobacteria</taxon>
        <taxon>Rhodobacterales</taxon>
        <taxon>Roseobacteraceae</taxon>
        <taxon>Jannaschia</taxon>
    </lineage>
</organism>
<dbReference type="AlphaFoldDB" id="A0A0M6YMC6"/>
<dbReference type="Proteomes" id="UP000049222">
    <property type="component" value="Unassembled WGS sequence"/>
</dbReference>
<accession>A0A0M6YMC6</accession>